<evidence type="ECO:0000259" key="2">
    <source>
        <dbReference type="Pfam" id="PF24481"/>
    </source>
</evidence>
<dbReference type="OrthoDB" id="9784388at2"/>
<keyword evidence="4" id="KW-1185">Reference proteome</keyword>
<accession>A0A7L5AJD8</accession>
<dbReference type="Proteomes" id="UP000464507">
    <property type="component" value="Chromosome"/>
</dbReference>
<evidence type="ECO:0000256" key="1">
    <source>
        <dbReference type="SAM" id="Coils"/>
    </source>
</evidence>
<dbReference type="RefSeq" id="WP_161886282.1">
    <property type="nucleotide sequence ID" value="NZ_CP017146.1"/>
</dbReference>
<evidence type="ECO:0000313" key="4">
    <source>
        <dbReference type="Proteomes" id="UP000464507"/>
    </source>
</evidence>
<gene>
    <name evidence="3" type="ORF">BHD05_09875</name>
</gene>
<reference evidence="3 4" key="1">
    <citation type="submission" date="2016-09" db="EMBL/GenBank/DDBJ databases">
        <title>Complete genome sequence of microbes from the polar regions.</title>
        <authorList>
            <person name="Liao L."/>
            <person name="Chen B."/>
        </authorList>
    </citation>
    <scope>NUCLEOTIDE SEQUENCE [LARGE SCALE GENOMIC DNA]</scope>
    <source>
        <strain evidence="3 4">ZS314</strain>
    </source>
</reference>
<feature type="coiled-coil region" evidence="1">
    <location>
        <begin position="60"/>
        <end position="117"/>
    </location>
</feature>
<feature type="domain" description="CT398-like coiled coil hairpin" evidence="2">
    <location>
        <begin position="16"/>
        <end position="194"/>
    </location>
</feature>
<keyword evidence="1" id="KW-0175">Coiled coil</keyword>
<dbReference type="InterPro" id="IPR056003">
    <property type="entry name" value="CT398_CC_hairpin"/>
</dbReference>
<organism evidence="3 4">
    <name type="scientific">Marisediminicola antarctica</name>
    <dbReference type="NCBI Taxonomy" id="674079"/>
    <lineage>
        <taxon>Bacteria</taxon>
        <taxon>Bacillati</taxon>
        <taxon>Actinomycetota</taxon>
        <taxon>Actinomycetes</taxon>
        <taxon>Micrococcales</taxon>
        <taxon>Microbacteriaceae</taxon>
        <taxon>Marisediminicola</taxon>
    </lineage>
</organism>
<dbReference type="AlphaFoldDB" id="A0A7L5AJD8"/>
<sequence>MALKASPEEQARLLDLQALDTKLQQLDHRAKNLPEVTQLVSLAADAERLRLQRARETGTVEDARTELKRVESDVAVIEARIARDDARLQASSSVKDVAGLEHELSGLRRRHDELEEIELVVMEKLETLENGVRLTTAEQAQAIEAMTATTAARDASLTSIAEERTVNSANRQAIAGAVAPELVALYERQRARYGLGASHLRGGVSSASGVKLLENEMAIIRSAAPDEVLICPDSQAILVRTSESGLHAGAAADSR</sequence>
<dbReference type="Gene3D" id="1.10.287.1490">
    <property type="match status" value="1"/>
</dbReference>
<dbReference type="Pfam" id="PF24481">
    <property type="entry name" value="CT398_CC"/>
    <property type="match status" value="1"/>
</dbReference>
<name>A0A7L5AJD8_9MICO</name>
<evidence type="ECO:0000313" key="3">
    <source>
        <dbReference type="EMBL" id="QHO69905.1"/>
    </source>
</evidence>
<dbReference type="EMBL" id="CP017146">
    <property type="protein sequence ID" value="QHO69905.1"/>
    <property type="molecule type" value="Genomic_DNA"/>
</dbReference>
<dbReference type="KEGG" id="mant:BHD05_09875"/>
<proteinExistence type="predicted"/>
<protein>
    <recommendedName>
        <fullName evidence="2">CT398-like coiled coil hairpin domain-containing protein</fullName>
    </recommendedName>
</protein>